<feature type="transmembrane region" description="Helical" evidence="2">
    <location>
        <begin position="35"/>
        <end position="56"/>
    </location>
</feature>
<gene>
    <name evidence="3" type="ORF">VM95_16430</name>
</gene>
<evidence type="ECO:0000256" key="1">
    <source>
        <dbReference type="SAM" id="MobiDB-lite"/>
    </source>
</evidence>
<keyword evidence="2" id="KW-0472">Membrane</keyword>
<name>A0A0F2TFZ1_STRR3</name>
<evidence type="ECO:0000256" key="2">
    <source>
        <dbReference type="SAM" id="Phobius"/>
    </source>
</evidence>
<feature type="region of interest" description="Disordered" evidence="1">
    <location>
        <begin position="1"/>
        <end position="25"/>
    </location>
</feature>
<accession>A0A0F2TFZ1</accession>
<evidence type="ECO:0000313" key="3">
    <source>
        <dbReference type="EMBL" id="KJS61170.1"/>
    </source>
</evidence>
<dbReference type="EMBL" id="JZKH01000030">
    <property type="protein sequence ID" value="KJS61170.1"/>
    <property type="molecule type" value="Genomic_DNA"/>
</dbReference>
<comment type="caution">
    <text evidence="3">The sequence shown here is derived from an EMBL/GenBank/DDBJ whole genome shotgun (WGS) entry which is preliminary data.</text>
</comment>
<keyword evidence="2" id="KW-0812">Transmembrane</keyword>
<proteinExistence type="predicted"/>
<dbReference type="PATRIC" id="fig|359131.3.peg.3660"/>
<evidence type="ECO:0000313" key="4">
    <source>
        <dbReference type="Proteomes" id="UP000033699"/>
    </source>
</evidence>
<dbReference type="Proteomes" id="UP000033699">
    <property type="component" value="Unassembled WGS sequence"/>
</dbReference>
<dbReference type="AlphaFoldDB" id="A0A0F2TFZ1"/>
<sequence length="353" mass="35968">MTGMTKPQHDPTDSAAGRIDAAPDRRGFTSRPLRVRAAVGVVATAALVAGVGAFLVDNLTNAFGPDSVCDGAVSAAALTDALGPGQVSSSENGAWQSPSGGALCTAKVTYGIFGDSRSVFVRVAQADDLGPYPAGSDSQLFAASANGGASGAARSKGAWALLPGECGTGLRVEVESDGDGPGAGKLARLAVSAANGVAADKGCGKSPLPAPHELSAVGQEHDLNSGSVCGLPGFTAADAGSKGYRERVTTAFDPVWVCRIATGQNPFAWSFSIGTEPRVRGPLAEKDATPAFGRSRWAGSPLREREVVATCQGKPTYFRMDTDILQGLFPSTDEAWKQFLIAGGKAIGCEPIL</sequence>
<organism evidence="3 4">
    <name type="scientific">Streptomyces rubellomurinus (strain ATCC 31215)</name>
    <dbReference type="NCBI Taxonomy" id="359131"/>
    <lineage>
        <taxon>Bacteria</taxon>
        <taxon>Bacillati</taxon>
        <taxon>Actinomycetota</taxon>
        <taxon>Actinomycetes</taxon>
        <taxon>Kitasatosporales</taxon>
        <taxon>Streptomycetaceae</taxon>
        <taxon>Streptomyces</taxon>
    </lineage>
</organism>
<keyword evidence="2" id="KW-1133">Transmembrane helix</keyword>
<reference evidence="3 4" key="1">
    <citation type="submission" date="2015-02" db="EMBL/GenBank/DDBJ databases">
        <authorList>
            <person name="Ju K.-S."/>
            <person name="Doroghazi J.R."/>
            <person name="Metcalf W."/>
        </authorList>
    </citation>
    <scope>NUCLEOTIDE SEQUENCE [LARGE SCALE GENOMIC DNA]</scope>
    <source>
        <strain evidence="3 4">ATCC 31215</strain>
    </source>
</reference>
<keyword evidence="4" id="KW-1185">Reference proteome</keyword>
<protein>
    <submittedName>
        <fullName evidence="3">Uncharacterized protein</fullName>
    </submittedName>
</protein>